<accession>A0AAD8MFG5</accession>
<evidence type="ECO:0000313" key="3">
    <source>
        <dbReference type="Proteomes" id="UP001237642"/>
    </source>
</evidence>
<reference evidence="2" key="1">
    <citation type="submission" date="2023-02" db="EMBL/GenBank/DDBJ databases">
        <title>Genome of toxic invasive species Heracleum sosnowskyi carries increased number of genes despite the absence of recent whole-genome duplications.</title>
        <authorList>
            <person name="Schelkunov M."/>
            <person name="Shtratnikova V."/>
            <person name="Makarenko M."/>
            <person name="Klepikova A."/>
            <person name="Omelchenko D."/>
            <person name="Novikova G."/>
            <person name="Obukhova E."/>
            <person name="Bogdanov V."/>
            <person name="Penin A."/>
            <person name="Logacheva M."/>
        </authorList>
    </citation>
    <scope>NUCLEOTIDE SEQUENCE</scope>
    <source>
        <strain evidence="2">Hsosn_3</strain>
        <tissue evidence="2">Leaf</tissue>
    </source>
</reference>
<proteinExistence type="predicted"/>
<reference evidence="2" key="2">
    <citation type="submission" date="2023-05" db="EMBL/GenBank/DDBJ databases">
        <authorList>
            <person name="Schelkunov M.I."/>
        </authorList>
    </citation>
    <scope>NUCLEOTIDE SEQUENCE</scope>
    <source>
        <strain evidence="2">Hsosn_3</strain>
        <tissue evidence="2">Leaf</tissue>
    </source>
</reference>
<evidence type="ECO:0000313" key="2">
    <source>
        <dbReference type="EMBL" id="KAK1370804.1"/>
    </source>
</evidence>
<gene>
    <name evidence="2" type="ORF">POM88_036896</name>
</gene>
<dbReference type="EMBL" id="JAUIZM010000008">
    <property type="protein sequence ID" value="KAK1370804.1"/>
    <property type="molecule type" value="Genomic_DNA"/>
</dbReference>
<feature type="region of interest" description="Disordered" evidence="1">
    <location>
        <begin position="72"/>
        <end position="95"/>
    </location>
</feature>
<comment type="caution">
    <text evidence="2">The sequence shown here is derived from an EMBL/GenBank/DDBJ whole genome shotgun (WGS) entry which is preliminary data.</text>
</comment>
<sequence length="220" mass="24280">MDPVREMEEKFASIVLEEEDQGGLSYEGDTWELSDTIAVTFEAKDEAKEEIEKPYGAWMRADPRRKSYSLGSKWLRRGGGGGTPTQATELPEVGGSTVVSEKVGVDGHNHVKSGGKESKVERVIRDTVMSDKGNRNGVGREDQQGIIQNRYDDNEAILQETNLTDIIEFTDPKRRRTDEPIGDKPIVNSDGVDNMELLENGVGQKNLEVAGLALQARQSS</sequence>
<organism evidence="2 3">
    <name type="scientific">Heracleum sosnowskyi</name>
    <dbReference type="NCBI Taxonomy" id="360622"/>
    <lineage>
        <taxon>Eukaryota</taxon>
        <taxon>Viridiplantae</taxon>
        <taxon>Streptophyta</taxon>
        <taxon>Embryophyta</taxon>
        <taxon>Tracheophyta</taxon>
        <taxon>Spermatophyta</taxon>
        <taxon>Magnoliopsida</taxon>
        <taxon>eudicotyledons</taxon>
        <taxon>Gunneridae</taxon>
        <taxon>Pentapetalae</taxon>
        <taxon>asterids</taxon>
        <taxon>campanulids</taxon>
        <taxon>Apiales</taxon>
        <taxon>Apiaceae</taxon>
        <taxon>Apioideae</taxon>
        <taxon>apioid superclade</taxon>
        <taxon>Tordylieae</taxon>
        <taxon>Tordyliinae</taxon>
        <taxon>Heracleum</taxon>
    </lineage>
</organism>
<protein>
    <submittedName>
        <fullName evidence="2">Uncharacterized protein</fullName>
    </submittedName>
</protein>
<keyword evidence="3" id="KW-1185">Reference proteome</keyword>
<dbReference type="Proteomes" id="UP001237642">
    <property type="component" value="Unassembled WGS sequence"/>
</dbReference>
<name>A0AAD8MFG5_9APIA</name>
<dbReference type="AlphaFoldDB" id="A0AAD8MFG5"/>
<evidence type="ECO:0000256" key="1">
    <source>
        <dbReference type="SAM" id="MobiDB-lite"/>
    </source>
</evidence>